<proteinExistence type="predicted"/>
<protein>
    <recommendedName>
        <fullName evidence="2">Knottins-like domain-containing protein</fullName>
    </recommendedName>
</protein>
<evidence type="ECO:0000313" key="4">
    <source>
        <dbReference type="Proteomes" id="UP001412067"/>
    </source>
</evidence>
<comment type="caution">
    <text evidence="3">The sequence shown here is derived from an EMBL/GenBank/DDBJ whole genome shotgun (WGS) entry which is preliminary data.</text>
</comment>
<dbReference type="Pfam" id="PF00304">
    <property type="entry name" value="Gamma-thionin"/>
    <property type="match status" value="1"/>
</dbReference>
<name>A0ABR2M688_9ASPA</name>
<dbReference type="InterPro" id="IPR003614">
    <property type="entry name" value="Knottins"/>
</dbReference>
<dbReference type="Gene3D" id="3.30.30.10">
    <property type="entry name" value="Knottin, scorpion toxin-like"/>
    <property type="match status" value="1"/>
</dbReference>
<keyword evidence="1" id="KW-0732">Signal</keyword>
<dbReference type="SUPFAM" id="SSF57095">
    <property type="entry name" value="Scorpion toxin-like"/>
    <property type="match status" value="1"/>
</dbReference>
<gene>
    <name evidence="3" type="ORF">KSP40_PGU003573</name>
</gene>
<accession>A0ABR2M688</accession>
<reference evidence="3 4" key="1">
    <citation type="journal article" date="2022" name="Nat. Plants">
        <title>Genomes of leafy and leafless Platanthera orchids illuminate the evolution of mycoheterotrophy.</title>
        <authorList>
            <person name="Li M.H."/>
            <person name="Liu K.W."/>
            <person name="Li Z."/>
            <person name="Lu H.C."/>
            <person name="Ye Q.L."/>
            <person name="Zhang D."/>
            <person name="Wang J.Y."/>
            <person name="Li Y.F."/>
            <person name="Zhong Z.M."/>
            <person name="Liu X."/>
            <person name="Yu X."/>
            <person name="Liu D.K."/>
            <person name="Tu X.D."/>
            <person name="Liu B."/>
            <person name="Hao Y."/>
            <person name="Liao X.Y."/>
            <person name="Jiang Y.T."/>
            <person name="Sun W.H."/>
            <person name="Chen J."/>
            <person name="Chen Y.Q."/>
            <person name="Ai Y."/>
            <person name="Zhai J.W."/>
            <person name="Wu S.S."/>
            <person name="Zhou Z."/>
            <person name="Hsiao Y.Y."/>
            <person name="Wu W.L."/>
            <person name="Chen Y.Y."/>
            <person name="Lin Y.F."/>
            <person name="Hsu J.L."/>
            <person name="Li C.Y."/>
            <person name="Wang Z.W."/>
            <person name="Zhao X."/>
            <person name="Zhong W.Y."/>
            <person name="Ma X.K."/>
            <person name="Ma L."/>
            <person name="Huang J."/>
            <person name="Chen G.Z."/>
            <person name="Huang M.Z."/>
            <person name="Huang L."/>
            <person name="Peng D.H."/>
            <person name="Luo Y.B."/>
            <person name="Zou S.Q."/>
            <person name="Chen S.P."/>
            <person name="Lan S."/>
            <person name="Tsai W.C."/>
            <person name="Van de Peer Y."/>
            <person name="Liu Z.J."/>
        </authorList>
    </citation>
    <scope>NUCLEOTIDE SEQUENCE [LARGE SCALE GENOMIC DNA]</scope>
    <source>
        <strain evidence="3">Lor288</strain>
    </source>
</reference>
<evidence type="ECO:0000313" key="3">
    <source>
        <dbReference type="EMBL" id="KAK8959119.1"/>
    </source>
</evidence>
<evidence type="ECO:0000256" key="1">
    <source>
        <dbReference type="SAM" id="SignalP"/>
    </source>
</evidence>
<keyword evidence="4" id="KW-1185">Reference proteome</keyword>
<feature type="chain" id="PRO_5046971764" description="Knottins-like domain-containing protein" evidence="1">
    <location>
        <begin position="26"/>
        <end position="81"/>
    </location>
</feature>
<feature type="domain" description="Knottins-like" evidence="2">
    <location>
        <begin position="33"/>
        <end position="80"/>
    </location>
</feature>
<organism evidence="3 4">
    <name type="scientific">Platanthera guangdongensis</name>
    <dbReference type="NCBI Taxonomy" id="2320717"/>
    <lineage>
        <taxon>Eukaryota</taxon>
        <taxon>Viridiplantae</taxon>
        <taxon>Streptophyta</taxon>
        <taxon>Embryophyta</taxon>
        <taxon>Tracheophyta</taxon>
        <taxon>Spermatophyta</taxon>
        <taxon>Magnoliopsida</taxon>
        <taxon>Liliopsida</taxon>
        <taxon>Asparagales</taxon>
        <taxon>Orchidaceae</taxon>
        <taxon>Orchidoideae</taxon>
        <taxon>Orchideae</taxon>
        <taxon>Orchidinae</taxon>
        <taxon>Platanthera</taxon>
    </lineage>
</organism>
<dbReference type="Proteomes" id="UP001412067">
    <property type="component" value="Unassembled WGS sequence"/>
</dbReference>
<dbReference type="EMBL" id="JBBWWR010000012">
    <property type="protein sequence ID" value="KAK8959119.1"/>
    <property type="molecule type" value="Genomic_DNA"/>
</dbReference>
<dbReference type="InterPro" id="IPR036574">
    <property type="entry name" value="Scorpion_toxin-like_sf"/>
</dbReference>
<sequence length="81" mass="8993">MEFSKRNLPTLALVLLLLVSSDVRAEPIVKAGRVCYMKSLIFRWPCLSSRNCAVTCRGEFKSAIDGSCNAARYCICSQVCK</sequence>
<evidence type="ECO:0000259" key="2">
    <source>
        <dbReference type="Pfam" id="PF00304"/>
    </source>
</evidence>
<feature type="signal peptide" evidence="1">
    <location>
        <begin position="1"/>
        <end position="25"/>
    </location>
</feature>